<evidence type="ECO:0000256" key="2">
    <source>
        <dbReference type="ARBA" id="ARBA00023015"/>
    </source>
</evidence>
<evidence type="ECO:0000313" key="10">
    <source>
        <dbReference type="Proteomes" id="UP000006591"/>
    </source>
</evidence>
<feature type="domain" description="TCP" evidence="8">
    <location>
        <begin position="52"/>
        <end position="110"/>
    </location>
</feature>
<keyword evidence="3" id="KW-0238">DNA-binding</keyword>
<dbReference type="HOGENOM" id="CLU_036572_1_0_1"/>
<evidence type="ECO:0000256" key="3">
    <source>
        <dbReference type="ARBA" id="ARBA00023125"/>
    </source>
</evidence>
<feature type="region of interest" description="Disordered" evidence="6">
    <location>
        <begin position="127"/>
        <end position="163"/>
    </location>
</feature>
<dbReference type="GO" id="GO:0005634">
    <property type="term" value="C:nucleus"/>
    <property type="evidence" value="ECO:0007669"/>
    <property type="project" value="UniProtKB-SubCell"/>
</dbReference>
<evidence type="ECO:0000259" key="8">
    <source>
        <dbReference type="PROSITE" id="PS51369"/>
    </source>
</evidence>
<feature type="region of interest" description="Disordered" evidence="6">
    <location>
        <begin position="284"/>
        <end position="306"/>
    </location>
</feature>
<keyword evidence="5" id="KW-0539">Nucleus</keyword>
<sequence length="414" mass="42450">MEAAVGDGEGGGGGGGRGKRGRGGGGGEMVEAVWGQTGSTASRIYRVRATGGKDRHSKVYTAKGIRDRRVRLSVATAIQFYDLQDRLGFDQPSKAIEWLINAASPAIDTLPSLDPAAFAAIPHAAAADAAPTRRRSQQQQQQLSNKSGCSSTSETSKGSDKEVTVASAPAQAASFTELLIAGVAASSAGGGAIGNGADCVGIAHPGKGGAEGASTYGFSAASSFGDAPPIGMVPAPPFNFSAPGADMAAHYPLAQDQLAAPPPPAGGDYNLNFSMSSGFLGANRGTLQSNSPSNMSGHHHHHHQQQLQRLDGSTISFLLGHAAAAAHPAASEGQITSTAALQLNASSKGTEDIIIRLIVVTFPARAHRGELLQVYCDDCPCSFSWVIVLLCCFLAIMNTLPLLLPAIAITQTIL</sequence>
<feature type="compositionally biased region" description="Gly residues" evidence="6">
    <location>
        <begin position="7"/>
        <end position="16"/>
    </location>
</feature>
<protein>
    <recommendedName>
        <fullName evidence="8">TCP domain-containing protein</fullName>
    </recommendedName>
</protein>
<accession>A0A0E0GUK9</accession>
<evidence type="ECO:0000256" key="4">
    <source>
        <dbReference type="ARBA" id="ARBA00023163"/>
    </source>
</evidence>
<comment type="subcellular location">
    <subcellularLocation>
        <location evidence="1">Nucleus</location>
    </subcellularLocation>
</comment>
<keyword evidence="7" id="KW-0472">Membrane</keyword>
<organism evidence="9">
    <name type="scientific">Oryza nivara</name>
    <name type="common">Indian wild rice</name>
    <name type="synonym">Oryza sativa f. spontanea</name>
    <dbReference type="NCBI Taxonomy" id="4536"/>
    <lineage>
        <taxon>Eukaryota</taxon>
        <taxon>Viridiplantae</taxon>
        <taxon>Streptophyta</taxon>
        <taxon>Embryophyta</taxon>
        <taxon>Tracheophyta</taxon>
        <taxon>Spermatophyta</taxon>
        <taxon>Magnoliopsida</taxon>
        <taxon>Liliopsida</taxon>
        <taxon>Poales</taxon>
        <taxon>Poaceae</taxon>
        <taxon>BOP clade</taxon>
        <taxon>Oryzoideae</taxon>
        <taxon>Oryzeae</taxon>
        <taxon>Oryzinae</taxon>
        <taxon>Oryza</taxon>
    </lineage>
</organism>
<dbReference type="GO" id="GO:2000032">
    <property type="term" value="P:regulation of secondary shoot formation"/>
    <property type="evidence" value="ECO:0007669"/>
    <property type="project" value="TreeGrafter"/>
</dbReference>
<feature type="compositionally biased region" description="Polar residues" evidence="6">
    <location>
        <begin position="143"/>
        <end position="156"/>
    </location>
</feature>
<feature type="compositionally biased region" description="Polar residues" evidence="6">
    <location>
        <begin position="285"/>
        <end position="296"/>
    </location>
</feature>
<evidence type="ECO:0000256" key="5">
    <source>
        <dbReference type="ARBA" id="ARBA00023242"/>
    </source>
</evidence>
<keyword evidence="7" id="KW-1133">Transmembrane helix</keyword>
<dbReference type="STRING" id="4536.A0A0E0GUK9"/>
<dbReference type="EnsemblPlants" id="ONIVA03G37780.1">
    <property type="protein sequence ID" value="ONIVA03G37780.1"/>
    <property type="gene ID" value="ONIVA03G37780"/>
</dbReference>
<dbReference type="Pfam" id="PF03634">
    <property type="entry name" value="TCP"/>
    <property type="match status" value="1"/>
</dbReference>
<name>A0A0E0GUK9_ORYNI</name>
<reference evidence="9" key="1">
    <citation type="submission" date="2015-04" db="UniProtKB">
        <authorList>
            <consortium name="EnsemblPlants"/>
        </authorList>
    </citation>
    <scope>IDENTIFICATION</scope>
    <source>
        <strain evidence="9">SL10</strain>
    </source>
</reference>
<reference evidence="9" key="2">
    <citation type="submission" date="2018-04" db="EMBL/GenBank/DDBJ databases">
        <title>OnivRS2 (Oryza nivara Reference Sequence Version 2).</title>
        <authorList>
            <person name="Zhang J."/>
            <person name="Kudrna D."/>
            <person name="Lee S."/>
            <person name="Talag J."/>
            <person name="Rajasekar S."/>
            <person name="Welchert J."/>
            <person name="Hsing Y.-I."/>
            <person name="Wing R.A."/>
        </authorList>
    </citation>
    <scope>NUCLEOTIDE SEQUENCE [LARGE SCALE GENOMIC DNA]</scope>
    <source>
        <strain evidence="9">SL10</strain>
    </source>
</reference>
<feature type="region of interest" description="Disordered" evidence="6">
    <location>
        <begin position="1"/>
        <end position="29"/>
    </location>
</feature>
<dbReference type="AlphaFoldDB" id="A0A0E0GUK9"/>
<proteinExistence type="predicted"/>
<keyword evidence="2" id="KW-0805">Transcription regulation</keyword>
<dbReference type="PROSITE" id="PS51369">
    <property type="entry name" value="TCP"/>
    <property type="match status" value="1"/>
</dbReference>
<evidence type="ECO:0000256" key="7">
    <source>
        <dbReference type="SAM" id="Phobius"/>
    </source>
</evidence>
<dbReference type="InterPro" id="IPR017887">
    <property type="entry name" value="TF_TCP_subgr"/>
</dbReference>
<keyword evidence="10" id="KW-1185">Reference proteome</keyword>
<dbReference type="Proteomes" id="UP000006591">
    <property type="component" value="Chromosome 3"/>
</dbReference>
<keyword evidence="4" id="KW-0804">Transcription</keyword>
<evidence type="ECO:0000313" key="9">
    <source>
        <dbReference type="EnsemblPlants" id="ONIVA03G37780.1"/>
    </source>
</evidence>
<dbReference type="PANTHER" id="PTHR31072:SF114">
    <property type="entry name" value="TRANSCRIPTION FACTOR PCF6"/>
    <property type="match status" value="1"/>
</dbReference>
<dbReference type="OMA" id="RQWMAPS"/>
<dbReference type="GO" id="GO:0043565">
    <property type="term" value="F:sequence-specific DNA binding"/>
    <property type="evidence" value="ECO:0007669"/>
    <property type="project" value="TreeGrafter"/>
</dbReference>
<evidence type="ECO:0000256" key="6">
    <source>
        <dbReference type="SAM" id="MobiDB-lite"/>
    </source>
</evidence>
<evidence type="ECO:0000256" key="1">
    <source>
        <dbReference type="ARBA" id="ARBA00004123"/>
    </source>
</evidence>
<keyword evidence="7" id="KW-0812">Transmembrane</keyword>
<dbReference type="GO" id="GO:0003700">
    <property type="term" value="F:DNA-binding transcription factor activity"/>
    <property type="evidence" value="ECO:0007669"/>
    <property type="project" value="InterPro"/>
</dbReference>
<feature type="transmembrane region" description="Helical" evidence="7">
    <location>
        <begin position="383"/>
        <end position="409"/>
    </location>
</feature>
<dbReference type="Gramene" id="ONIVA03G37780.1">
    <property type="protein sequence ID" value="ONIVA03G37780.1"/>
    <property type="gene ID" value="ONIVA03G37780"/>
</dbReference>
<dbReference type="InterPro" id="IPR005333">
    <property type="entry name" value="Transcription_factor_TCP"/>
</dbReference>
<dbReference type="PANTHER" id="PTHR31072">
    <property type="entry name" value="TRANSCRIPTION FACTOR TCP4-RELATED"/>
    <property type="match status" value="1"/>
</dbReference>
<dbReference type="eggNOG" id="ENOG502QQFU">
    <property type="taxonomic scope" value="Eukaryota"/>
</dbReference>